<dbReference type="RefSeq" id="WP_004082259.1">
    <property type="nucleotide sequence ID" value="NZ_DAITJQ010000004.1"/>
</dbReference>
<organism evidence="9 10">
    <name type="scientific">Thermotoga petrophila</name>
    <dbReference type="NCBI Taxonomy" id="93929"/>
    <lineage>
        <taxon>Bacteria</taxon>
        <taxon>Thermotogati</taxon>
        <taxon>Thermotogota</taxon>
        <taxon>Thermotogae</taxon>
        <taxon>Thermotogales</taxon>
        <taxon>Thermotogaceae</taxon>
        <taxon>Thermotoga</taxon>
    </lineage>
</organism>
<keyword evidence="3" id="KW-1003">Cell membrane</keyword>
<dbReference type="InterPro" id="IPR003689">
    <property type="entry name" value="ZIP"/>
</dbReference>
<comment type="similarity">
    <text evidence="2">Belongs to the ZIP transporter (TC 2.A.5) family.</text>
</comment>
<keyword evidence="4 8" id="KW-0812">Transmembrane</keyword>
<feature type="transmembrane region" description="Helical" evidence="8">
    <location>
        <begin position="6"/>
        <end position="26"/>
    </location>
</feature>
<reference evidence="9 10" key="1">
    <citation type="journal article" date="2015" name="MBio">
        <title>Genome-Resolved Metagenomic Analysis Reveals Roles for Candidate Phyla and Other Microbial Community Members in Biogeochemical Transformations in Oil Reservoirs.</title>
        <authorList>
            <person name="Hu P."/>
            <person name="Tom L."/>
            <person name="Singh A."/>
            <person name="Thomas B.C."/>
            <person name="Baker B.J."/>
            <person name="Piceno Y.M."/>
            <person name="Andersen G.L."/>
            <person name="Banfield J.F."/>
        </authorList>
    </citation>
    <scope>NUCLEOTIDE SEQUENCE [LARGE SCALE GENOMIC DNA]</scope>
    <source>
        <strain evidence="9">46_26</strain>
    </source>
</reference>
<dbReference type="Pfam" id="PF02535">
    <property type="entry name" value="Zip"/>
    <property type="match status" value="2"/>
</dbReference>
<evidence type="ECO:0000256" key="6">
    <source>
        <dbReference type="ARBA" id="ARBA00022989"/>
    </source>
</evidence>
<feature type="transmembrane region" description="Helical" evidence="8">
    <location>
        <begin position="125"/>
        <end position="145"/>
    </location>
</feature>
<protein>
    <submittedName>
        <fullName evidence="9">Zinc/iron permease</fullName>
    </submittedName>
</protein>
<feature type="transmembrane region" description="Helical" evidence="8">
    <location>
        <begin position="103"/>
        <end position="119"/>
    </location>
</feature>
<feature type="transmembrane region" description="Helical" evidence="8">
    <location>
        <begin position="193"/>
        <end position="214"/>
    </location>
</feature>
<dbReference type="OMA" id="MIFVVIE"/>
<gene>
    <name evidence="9" type="ORF">XD57_0062</name>
</gene>
<evidence type="ECO:0000256" key="5">
    <source>
        <dbReference type="ARBA" id="ARBA00022833"/>
    </source>
</evidence>
<dbReference type="PANTHER" id="PTHR11040">
    <property type="entry name" value="ZINC/IRON TRANSPORTER"/>
    <property type="match status" value="1"/>
</dbReference>
<feature type="transmembrane region" description="Helical" evidence="8">
    <location>
        <begin position="64"/>
        <end position="82"/>
    </location>
</feature>
<evidence type="ECO:0000256" key="3">
    <source>
        <dbReference type="ARBA" id="ARBA00022475"/>
    </source>
</evidence>
<dbReference type="AlphaFoldDB" id="A0A101ES00"/>
<evidence type="ECO:0000256" key="7">
    <source>
        <dbReference type="ARBA" id="ARBA00023136"/>
    </source>
</evidence>
<dbReference type="PANTHER" id="PTHR11040:SF211">
    <property type="entry name" value="ZINC TRANSPORTER ZIP11"/>
    <property type="match status" value="1"/>
</dbReference>
<keyword evidence="6 8" id="KW-1133">Transmembrane helix</keyword>
<accession>A0A101ES00</accession>
<evidence type="ECO:0000256" key="1">
    <source>
        <dbReference type="ARBA" id="ARBA00004651"/>
    </source>
</evidence>
<feature type="transmembrane region" description="Helical" evidence="8">
    <location>
        <begin position="38"/>
        <end position="58"/>
    </location>
</feature>
<feature type="transmembrane region" description="Helical" evidence="8">
    <location>
        <begin position="226"/>
        <end position="244"/>
    </location>
</feature>
<evidence type="ECO:0000313" key="9">
    <source>
        <dbReference type="EMBL" id="KUK23819.1"/>
    </source>
</evidence>
<dbReference type="GO" id="GO:0005886">
    <property type="term" value="C:plasma membrane"/>
    <property type="evidence" value="ECO:0007669"/>
    <property type="project" value="UniProtKB-SubCell"/>
</dbReference>
<name>A0A101ES00_9THEM</name>
<keyword evidence="5" id="KW-0862">Zinc</keyword>
<proteinExistence type="inferred from homology"/>
<dbReference type="EMBL" id="LGFG01000002">
    <property type="protein sequence ID" value="KUK23819.1"/>
    <property type="molecule type" value="Genomic_DNA"/>
</dbReference>
<dbReference type="PATRIC" id="fig|93930.3.peg.261"/>
<evidence type="ECO:0000256" key="8">
    <source>
        <dbReference type="SAM" id="Phobius"/>
    </source>
</evidence>
<comment type="caution">
    <text evidence="9">The sequence shown here is derived from an EMBL/GenBank/DDBJ whole genome shotgun (WGS) entry which is preliminary data.</text>
</comment>
<evidence type="ECO:0000256" key="2">
    <source>
        <dbReference type="ARBA" id="ARBA00006939"/>
    </source>
</evidence>
<keyword evidence="7 8" id="KW-0472">Membrane</keyword>
<feature type="transmembrane region" description="Helical" evidence="8">
    <location>
        <begin position="165"/>
        <end position="187"/>
    </location>
</feature>
<comment type="subcellular location">
    <subcellularLocation>
        <location evidence="1">Cell membrane</location>
        <topology evidence="1">Multi-pass membrane protein</topology>
    </subcellularLocation>
</comment>
<dbReference type="GO" id="GO:0005385">
    <property type="term" value="F:zinc ion transmembrane transporter activity"/>
    <property type="evidence" value="ECO:0007669"/>
    <property type="project" value="TreeGrafter"/>
</dbReference>
<evidence type="ECO:0000313" key="10">
    <source>
        <dbReference type="Proteomes" id="UP000058636"/>
    </source>
</evidence>
<evidence type="ECO:0000256" key="4">
    <source>
        <dbReference type="ARBA" id="ARBA00022692"/>
    </source>
</evidence>
<dbReference type="Proteomes" id="UP000058636">
    <property type="component" value="Unassembled WGS sequence"/>
</dbReference>
<sequence length="245" mass="25865">MVLKGILYSTIAGMATSLGALPFLFLKPHHTSDKVIDSFLGFAAGVMLAASAFSLVAPSLEMGGIVRFLIGFVLGGLFVNLADKLIPHEHLLKGHEGPDTKRLKGVWLFIIAITIHNFPEGMAVGVSAFTPQALAIAIAIGVQNIPEGAAVMASLIPMKYKKGKAFLITFLTGLVEAIGGLLGAGIVSISQRLLPYMMAFAAGAMIYVVSDEVIPETHSKGNELLSTWWIMVGFLVMASLDVALG</sequence>